<comment type="caution">
    <text evidence="3">The sequence shown here is derived from an EMBL/GenBank/DDBJ whole genome shotgun (WGS) entry which is preliminary data.</text>
</comment>
<dbReference type="EMBL" id="BGPR01028098">
    <property type="protein sequence ID" value="GBN99032.1"/>
    <property type="molecule type" value="Genomic_DNA"/>
</dbReference>
<dbReference type="EMBL" id="BGPR01028149">
    <property type="protein sequence ID" value="GBN99114.1"/>
    <property type="molecule type" value="Genomic_DNA"/>
</dbReference>
<feature type="region of interest" description="Disordered" evidence="1">
    <location>
        <begin position="93"/>
        <end position="130"/>
    </location>
</feature>
<gene>
    <name evidence="4" type="ORF">AVEN_204967_1</name>
    <name evidence="2" type="ORF">AVEN_2780_1</name>
    <name evidence="3" type="ORF">AVEN_80587_1</name>
</gene>
<protein>
    <submittedName>
        <fullName evidence="3">Uncharacterized protein</fullName>
    </submittedName>
</protein>
<proteinExistence type="predicted"/>
<evidence type="ECO:0000313" key="4">
    <source>
        <dbReference type="EMBL" id="GBN99114.1"/>
    </source>
</evidence>
<feature type="compositionally biased region" description="Polar residues" evidence="1">
    <location>
        <begin position="93"/>
        <end position="119"/>
    </location>
</feature>
<keyword evidence="5" id="KW-1185">Reference proteome</keyword>
<evidence type="ECO:0000313" key="3">
    <source>
        <dbReference type="EMBL" id="GBN99034.1"/>
    </source>
</evidence>
<evidence type="ECO:0000313" key="5">
    <source>
        <dbReference type="Proteomes" id="UP000499080"/>
    </source>
</evidence>
<reference evidence="3 5" key="1">
    <citation type="journal article" date="2019" name="Sci. Rep.">
        <title>Orb-weaving spider Araneus ventricosus genome elucidates the spidroin gene catalogue.</title>
        <authorList>
            <person name="Kono N."/>
            <person name="Nakamura H."/>
            <person name="Ohtoshi R."/>
            <person name="Moran D.A.P."/>
            <person name="Shinohara A."/>
            <person name="Yoshida Y."/>
            <person name="Fujiwara M."/>
            <person name="Mori M."/>
            <person name="Tomita M."/>
            <person name="Arakawa K."/>
        </authorList>
    </citation>
    <scope>NUCLEOTIDE SEQUENCE [LARGE SCALE GENOMIC DNA]</scope>
</reference>
<organism evidence="3 5">
    <name type="scientific">Araneus ventricosus</name>
    <name type="common">Orbweaver spider</name>
    <name type="synonym">Epeira ventricosa</name>
    <dbReference type="NCBI Taxonomy" id="182803"/>
    <lineage>
        <taxon>Eukaryota</taxon>
        <taxon>Metazoa</taxon>
        <taxon>Ecdysozoa</taxon>
        <taxon>Arthropoda</taxon>
        <taxon>Chelicerata</taxon>
        <taxon>Arachnida</taxon>
        <taxon>Araneae</taxon>
        <taxon>Araneomorphae</taxon>
        <taxon>Entelegynae</taxon>
        <taxon>Araneoidea</taxon>
        <taxon>Araneidae</taxon>
        <taxon>Araneus</taxon>
    </lineage>
</organism>
<name>A0A4Y2TEG2_ARAVE</name>
<accession>A0A4Y2TEG2</accession>
<dbReference type="EMBL" id="BGPR01028099">
    <property type="protein sequence ID" value="GBN99034.1"/>
    <property type="molecule type" value="Genomic_DNA"/>
</dbReference>
<sequence>MRSAQKKHAALSTTEQVFEVSGPWDVKLMTQTLGATRRWKACNEFAMKTNNTTANLGWTSLFDNSDLIMVRRRGQHLSRQPLPKLPCLSSGSTFSSEGFNKHQTSLQGGSSRDVSNLEPSGTEAGTFPPSHRGSCEILAELDAYSVAFQKSTL</sequence>
<evidence type="ECO:0000313" key="2">
    <source>
        <dbReference type="EMBL" id="GBN99032.1"/>
    </source>
</evidence>
<evidence type="ECO:0000256" key="1">
    <source>
        <dbReference type="SAM" id="MobiDB-lite"/>
    </source>
</evidence>
<dbReference type="Proteomes" id="UP000499080">
    <property type="component" value="Unassembled WGS sequence"/>
</dbReference>
<dbReference type="AlphaFoldDB" id="A0A4Y2TEG2"/>